<reference evidence="1 2" key="1">
    <citation type="submission" date="2023-12" db="EMBL/GenBank/DDBJ databases">
        <title>Phenotypic and Genomic Characterization of Methanothermobacter wolfeii Strain BSEL, a CO2-Capturing Archaeon with Minimal Nutrient Requirements.</title>
        <authorList>
            <person name="Ale Enriquez F."/>
            <person name="Ahring B.K."/>
        </authorList>
    </citation>
    <scope>NUCLEOTIDE SEQUENCE [LARGE SCALE GENOMIC DNA]</scope>
    <source>
        <strain evidence="1 2">BSEL-1</strain>
    </source>
</reference>
<comment type="caution">
    <text evidence="1">The sequence shown here is derived from an EMBL/GenBank/DDBJ whole genome shotgun (WGS) entry which is preliminary data.</text>
</comment>
<sequence>MDQPDRVRCSVCGGLADEVEETYPESGNFILVIYRCRDCGHLEKRQYGKPVKIID</sequence>
<organism evidence="1 2">
    <name type="scientific">Methanothermobacter wolfeii</name>
    <name type="common">Methanobacterium wolfei</name>
    <dbReference type="NCBI Taxonomy" id="145261"/>
    <lineage>
        <taxon>Archaea</taxon>
        <taxon>Methanobacteriati</taxon>
        <taxon>Methanobacteriota</taxon>
        <taxon>Methanomada group</taxon>
        <taxon>Methanobacteria</taxon>
        <taxon>Methanobacteriales</taxon>
        <taxon>Methanobacteriaceae</taxon>
        <taxon>Methanothermobacter</taxon>
    </lineage>
</organism>
<name>A0ABU8TTX3_METWO</name>
<evidence type="ECO:0000313" key="2">
    <source>
        <dbReference type="Proteomes" id="UP001369247"/>
    </source>
</evidence>
<dbReference type="EMBL" id="JAXUHJ010000008">
    <property type="protein sequence ID" value="MEJ8542506.1"/>
    <property type="molecule type" value="Genomic_DNA"/>
</dbReference>
<keyword evidence="2" id="KW-1185">Reference proteome</keyword>
<evidence type="ECO:0000313" key="1">
    <source>
        <dbReference type="EMBL" id="MEJ8542506.1"/>
    </source>
</evidence>
<accession>A0ABU8TTX3</accession>
<dbReference type="Proteomes" id="UP001369247">
    <property type="component" value="Unassembled WGS sequence"/>
</dbReference>
<proteinExistence type="predicted"/>
<protein>
    <submittedName>
        <fullName evidence="1">Uncharacterized protein</fullName>
    </submittedName>
</protein>
<gene>
    <name evidence="1" type="ORF">U2150_03235</name>
</gene>